<name>A0A7L2A6H4_LEILU</name>
<dbReference type="InterPro" id="IPR001878">
    <property type="entry name" value="Znf_CCHC"/>
</dbReference>
<dbReference type="InterPro" id="IPR036875">
    <property type="entry name" value="Znf_CCHC_sf"/>
</dbReference>
<evidence type="ECO:0000313" key="4">
    <source>
        <dbReference type="Proteomes" id="UP000524007"/>
    </source>
</evidence>
<organism evidence="3 4">
    <name type="scientific">Leiothrix lutea</name>
    <name type="common">Red-billed leiothrix</name>
    <name type="synonym">Sylvia lutea</name>
    <dbReference type="NCBI Taxonomy" id="36275"/>
    <lineage>
        <taxon>Eukaryota</taxon>
        <taxon>Metazoa</taxon>
        <taxon>Chordata</taxon>
        <taxon>Craniata</taxon>
        <taxon>Vertebrata</taxon>
        <taxon>Euteleostomi</taxon>
        <taxon>Archelosauria</taxon>
        <taxon>Archosauria</taxon>
        <taxon>Dinosauria</taxon>
        <taxon>Saurischia</taxon>
        <taxon>Theropoda</taxon>
        <taxon>Coelurosauria</taxon>
        <taxon>Aves</taxon>
        <taxon>Neognathae</taxon>
        <taxon>Neoaves</taxon>
        <taxon>Telluraves</taxon>
        <taxon>Australaves</taxon>
        <taxon>Passeriformes</taxon>
        <taxon>Sylvioidea</taxon>
        <taxon>Leiothrichidae</taxon>
        <taxon>Leiothrix</taxon>
    </lineage>
</organism>
<dbReference type="EMBL" id="VXBY01004234">
    <property type="protein sequence ID" value="NXP41319.1"/>
    <property type="molecule type" value="Genomic_DNA"/>
</dbReference>
<accession>A0A7L2A6H4</accession>
<feature type="non-terminal residue" evidence="3">
    <location>
        <position position="1"/>
    </location>
</feature>
<dbReference type="GO" id="GO:0003676">
    <property type="term" value="F:nucleic acid binding"/>
    <property type="evidence" value="ECO:0007669"/>
    <property type="project" value="InterPro"/>
</dbReference>
<gene>
    <name evidence="3" type="primary">Zcchc3</name>
    <name evidence="3" type="ORF">LEILUT_R15387</name>
</gene>
<reference evidence="3 4" key="1">
    <citation type="submission" date="2019-09" db="EMBL/GenBank/DDBJ databases">
        <title>Bird 10,000 Genomes (B10K) Project - Family phase.</title>
        <authorList>
            <person name="Zhang G."/>
        </authorList>
    </citation>
    <scope>NUCLEOTIDE SEQUENCE [LARGE SCALE GENOMIC DNA]</scope>
    <source>
        <strain evidence="3">B10K-DU-002-43</strain>
        <tissue evidence="3">Muscle</tissue>
    </source>
</reference>
<keyword evidence="1" id="KW-0479">Metal-binding</keyword>
<dbReference type="GO" id="GO:0008270">
    <property type="term" value="F:zinc ion binding"/>
    <property type="evidence" value="ECO:0007669"/>
    <property type="project" value="UniProtKB-KW"/>
</dbReference>
<comment type="caution">
    <text evidence="3">The sequence shown here is derived from an EMBL/GenBank/DDBJ whole genome shotgun (WGS) entry which is preliminary data.</text>
</comment>
<feature type="domain" description="CCHC-type" evidence="2">
    <location>
        <begin position="23"/>
        <end position="38"/>
    </location>
</feature>
<evidence type="ECO:0000259" key="2">
    <source>
        <dbReference type="PROSITE" id="PS50158"/>
    </source>
</evidence>
<protein>
    <submittedName>
        <fullName evidence="3">ZCHC3 protein</fullName>
    </submittedName>
</protein>
<proteinExistence type="predicted"/>
<dbReference type="Gene3D" id="4.10.60.10">
    <property type="entry name" value="Zinc finger, CCHC-type"/>
    <property type="match status" value="1"/>
</dbReference>
<dbReference type="Pfam" id="PF00098">
    <property type="entry name" value="zf-CCHC"/>
    <property type="match status" value="1"/>
</dbReference>
<feature type="non-terminal residue" evidence="3">
    <location>
        <position position="63"/>
    </location>
</feature>
<evidence type="ECO:0000313" key="3">
    <source>
        <dbReference type="EMBL" id="NXP41319.1"/>
    </source>
</evidence>
<sequence length="63" mass="7101">IIAAALTIDKSKSKSSHCSKQICFRCGETGHFKDSCQKPMWCNKCNLNSHATEACKKSRNLRR</sequence>
<evidence type="ECO:0000256" key="1">
    <source>
        <dbReference type="PROSITE-ProRule" id="PRU00047"/>
    </source>
</evidence>
<dbReference type="SUPFAM" id="SSF57756">
    <property type="entry name" value="Retrovirus zinc finger-like domains"/>
    <property type="match status" value="1"/>
</dbReference>
<dbReference type="SMART" id="SM00343">
    <property type="entry name" value="ZnF_C2HC"/>
    <property type="match status" value="1"/>
</dbReference>
<dbReference type="AlphaFoldDB" id="A0A7L2A6H4"/>
<dbReference type="PROSITE" id="PS50158">
    <property type="entry name" value="ZF_CCHC"/>
    <property type="match status" value="1"/>
</dbReference>
<keyword evidence="1" id="KW-0863">Zinc-finger</keyword>
<keyword evidence="4" id="KW-1185">Reference proteome</keyword>
<keyword evidence="1" id="KW-0862">Zinc</keyword>
<dbReference type="Proteomes" id="UP000524007">
    <property type="component" value="Unassembled WGS sequence"/>
</dbReference>